<reference evidence="1 2" key="1">
    <citation type="journal article" date="2020" name="Front. Microbiol.">
        <title>Phenotypic and Genetic Characterization of the Cheese Ripening Yeast Geotrichum candidum.</title>
        <authorList>
            <person name="Perkins V."/>
            <person name="Vignola S."/>
            <person name="Lessard M.H."/>
            <person name="Plante P.L."/>
            <person name="Corbeil J."/>
            <person name="Dugat-Bony E."/>
            <person name="Frenette M."/>
            <person name="Labrie S."/>
        </authorList>
    </citation>
    <scope>NUCLEOTIDE SEQUENCE [LARGE SCALE GENOMIC DNA]</scope>
    <source>
        <strain evidence="1 2">LMA-1147</strain>
    </source>
</reference>
<dbReference type="Proteomes" id="UP000744676">
    <property type="component" value="Unassembled WGS sequence"/>
</dbReference>
<protein>
    <submittedName>
        <fullName evidence="1">Uncharacterized protein</fullName>
    </submittedName>
</protein>
<name>A0ACB6V4I4_9ASCO</name>
<accession>A0ACB6V4I4</accession>
<dbReference type="EMBL" id="QVQA01000059">
    <property type="protein sequence ID" value="KAF5097767.1"/>
    <property type="molecule type" value="Genomic_DNA"/>
</dbReference>
<evidence type="ECO:0000313" key="1">
    <source>
        <dbReference type="EMBL" id="KAF5097767.1"/>
    </source>
</evidence>
<gene>
    <name evidence="1" type="ORF">D0Z00_002286</name>
</gene>
<comment type="caution">
    <text evidence="1">The sequence shown here is derived from an EMBL/GenBank/DDBJ whole genome shotgun (WGS) entry which is preliminary data.</text>
</comment>
<sequence>MAPIPPNELPLLKNWIVQTLASYNNLDSDLDILSDYTVALLEHDLPFDALRKQCTDQLQEFLADNASDFVEKLLNAVSTKPYMAQGPPQVPAAQQEQEFASRLDISMDGGYDPANQQQNFGNNNGNFGRNNNNGNNRGHNNHNNNNNNRNNNFRNGPRNFNFNAPNFNPANFNNPNFPPDFTNNGGFNNQQQQPWGNNNPNFNNNGFQNQGFQQNQRQPFNKFNQHQNQHYRKNLSDIATTQPDTEFTKKKLVVEKLPDDKFNEISLREYFSQFGNVVSIKLDNDNHLAELEYSTHNEARNAWSSPAPIFDNRFVKVYWRKKEENEDTSKASIDVEAVRQVQADKQKQWEEKQAKKLENDKKLKEILSKQMELLQLQKDQQLLLIKHDEDSGKVEEAAAKRAVLTTLEVKLEALKREVNSTATASSGASSSTAPYNSYRGGYRGRGRGRGAYGTPYSPYGRPYRGRGGYQAASYSRDLRPKTVTVAPIPSDREEALRGYLMSVGEYEQADRVADKPDTVSITFKDRRTAETFFYGPRELPDVGKVDVAWVNNPAAAVPGAAPSVYQAATEEQASTGMTDVKMEE</sequence>
<organism evidence="1 2">
    <name type="scientific">Geotrichum galactomycetum</name>
    <dbReference type="NCBI Taxonomy" id="27317"/>
    <lineage>
        <taxon>Eukaryota</taxon>
        <taxon>Fungi</taxon>
        <taxon>Dikarya</taxon>
        <taxon>Ascomycota</taxon>
        <taxon>Saccharomycotina</taxon>
        <taxon>Dipodascomycetes</taxon>
        <taxon>Dipodascales</taxon>
        <taxon>Dipodascaceae</taxon>
        <taxon>Geotrichum</taxon>
    </lineage>
</organism>
<proteinExistence type="predicted"/>
<keyword evidence="2" id="KW-1185">Reference proteome</keyword>
<evidence type="ECO:0000313" key="2">
    <source>
        <dbReference type="Proteomes" id="UP000744676"/>
    </source>
</evidence>